<dbReference type="AlphaFoldDB" id="A0A7X0RR72"/>
<dbReference type="InterPro" id="IPR036779">
    <property type="entry name" value="LysM_dom_sf"/>
</dbReference>
<organism evidence="3 4">
    <name type="scientific">Cohnella nanjingensis</name>
    <dbReference type="NCBI Taxonomy" id="1387779"/>
    <lineage>
        <taxon>Bacteria</taxon>
        <taxon>Bacillati</taxon>
        <taxon>Bacillota</taxon>
        <taxon>Bacilli</taxon>
        <taxon>Bacillales</taxon>
        <taxon>Paenibacillaceae</taxon>
        <taxon>Cohnella</taxon>
    </lineage>
</organism>
<dbReference type="CDD" id="cd00118">
    <property type="entry name" value="LysM"/>
    <property type="match status" value="1"/>
</dbReference>
<dbReference type="Pfam" id="PF07486">
    <property type="entry name" value="Hydrolase_2"/>
    <property type="match status" value="1"/>
</dbReference>
<dbReference type="SUPFAM" id="SSF55383">
    <property type="entry name" value="Copper amine oxidase, domain N"/>
    <property type="match status" value="1"/>
</dbReference>
<comment type="caution">
    <text evidence="3">The sequence shown here is derived from an EMBL/GenBank/DDBJ whole genome shotgun (WGS) entry which is preliminary data.</text>
</comment>
<dbReference type="Pfam" id="PF07833">
    <property type="entry name" value="Cu_amine_oxidN1"/>
    <property type="match status" value="1"/>
</dbReference>
<evidence type="ECO:0000259" key="2">
    <source>
        <dbReference type="PROSITE" id="PS51782"/>
    </source>
</evidence>
<keyword evidence="1" id="KW-0732">Signal</keyword>
<dbReference type="SUPFAM" id="SSF54106">
    <property type="entry name" value="LysM domain"/>
    <property type="match status" value="1"/>
</dbReference>
<keyword evidence="4" id="KW-1185">Reference proteome</keyword>
<feature type="signal peptide" evidence="1">
    <location>
        <begin position="1"/>
        <end position="22"/>
    </location>
</feature>
<dbReference type="InterPro" id="IPR036582">
    <property type="entry name" value="Mao_N_sf"/>
</dbReference>
<name>A0A7X0RR72_9BACL</name>
<evidence type="ECO:0000313" key="4">
    <source>
        <dbReference type="Proteomes" id="UP000547209"/>
    </source>
</evidence>
<dbReference type="PROSITE" id="PS51782">
    <property type="entry name" value="LYSM"/>
    <property type="match status" value="1"/>
</dbReference>
<dbReference type="Gene3D" id="3.30.457.10">
    <property type="entry name" value="Copper amine oxidase-like, N-terminal domain"/>
    <property type="match status" value="1"/>
</dbReference>
<dbReference type="InterPro" id="IPR042047">
    <property type="entry name" value="SleB_dom1"/>
</dbReference>
<reference evidence="3 4" key="1">
    <citation type="submission" date="2020-08" db="EMBL/GenBank/DDBJ databases">
        <title>Cohnella phylogeny.</title>
        <authorList>
            <person name="Dunlap C."/>
        </authorList>
    </citation>
    <scope>NUCLEOTIDE SEQUENCE [LARGE SCALE GENOMIC DNA]</scope>
    <source>
        <strain evidence="3 4">DSM 28246</strain>
    </source>
</reference>
<protein>
    <submittedName>
        <fullName evidence="3">Cell wall hydrolase</fullName>
    </submittedName>
</protein>
<sequence>MMRLTALTLGLLLTVGTGAAFANADNTIYMQGQKVELNQDLWSIDEWTYAPVKEIADRMGWQLTYDGDADRITVSNGIDDTLSFRPGASEVSFNGRTYKFAGTVKVKDGSAYFPLRLMAEAMHASVGWQEQEKAAVLQTEEKYAVASGDTLASIAEANETSVEALKARNGLTDDTLSVGQLLKVVVPEFLEPGAAVKIAAVAAEKEVDAADLALLAKLVEVEAGNEPYEGKLAVANVVLNRVSRGYADTIKGVIYASGQFPPARNGQLAKETASKESIKAAKAALSGVNNVPGAVSFFNPKLEPGKAKKVKVVKKIGHHIFS</sequence>
<dbReference type="Gene3D" id="1.10.10.2520">
    <property type="entry name" value="Cell wall hydrolase SleB, domain 1"/>
    <property type="match status" value="1"/>
</dbReference>
<dbReference type="Gene3D" id="3.10.350.10">
    <property type="entry name" value="LysM domain"/>
    <property type="match status" value="1"/>
</dbReference>
<keyword evidence="3" id="KW-0378">Hydrolase</keyword>
<dbReference type="InterPro" id="IPR011105">
    <property type="entry name" value="Cell_wall_hydrolase_SleB"/>
</dbReference>
<evidence type="ECO:0000256" key="1">
    <source>
        <dbReference type="SAM" id="SignalP"/>
    </source>
</evidence>
<dbReference type="InterPro" id="IPR018392">
    <property type="entry name" value="LysM"/>
</dbReference>
<accession>A0A7X0RR72</accession>
<dbReference type="Proteomes" id="UP000547209">
    <property type="component" value="Unassembled WGS sequence"/>
</dbReference>
<dbReference type="SMART" id="SM00257">
    <property type="entry name" value="LysM"/>
    <property type="match status" value="1"/>
</dbReference>
<feature type="chain" id="PRO_5038436360" evidence="1">
    <location>
        <begin position="23"/>
        <end position="322"/>
    </location>
</feature>
<proteinExistence type="predicted"/>
<dbReference type="InterPro" id="IPR012854">
    <property type="entry name" value="Cu_amine_oxidase-like_N"/>
</dbReference>
<dbReference type="Pfam" id="PF01476">
    <property type="entry name" value="LysM"/>
    <property type="match status" value="1"/>
</dbReference>
<dbReference type="GO" id="GO:0016787">
    <property type="term" value="F:hydrolase activity"/>
    <property type="evidence" value="ECO:0007669"/>
    <property type="project" value="UniProtKB-KW"/>
</dbReference>
<dbReference type="EMBL" id="JACJVP010000025">
    <property type="protein sequence ID" value="MBB6672192.1"/>
    <property type="molecule type" value="Genomic_DNA"/>
</dbReference>
<evidence type="ECO:0000313" key="3">
    <source>
        <dbReference type="EMBL" id="MBB6672192.1"/>
    </source>
</evidence>
<feature type="domain" description="LysM" evidence="2">
    <location>
        <begin position="141"/>
        <end position="184"/>
    </location>
</feature>
<gene>
    <name evidence="3" type="ORF">H7C19_16045</name>
</gene>